<dbReference type="Pfam" id="PF12849">
    <property type="entry name" value="PBP_like_2"/>
    <property type="match status" value="1"/>
</dbReference>
<dbReference type="PANTHER" id="PTHR30570:SF1">
    <property type="entry name" value="PHOSPHATE-BINDING PROTEIN PSTS"/>
    <property type="match status" value="1"/>
</dbReference>
<dbReference type="CDD" id="cd13654">
    <property type="entry name" value="PBP2_phosphate_like_2"/>
    <property type="match status" value="1"/>
</dbReference>
<dbReference type="PROSITE" id="PS51257">
    <property type="entry name" value="PROKAR_LIPOPROTEIN"/>
    <property type="match status" value="1"/>
</dbReference>
<comment type="caution">
    <text evidence="6">The sequence shown here is derived from an EMBL/GenBank/DDBJ whole genome shotgun (WGS) entry which is preliminary data.</text>
</comment>
<keyword evidence="3 4" id="KW-0732">Signal</keyword>
<evidence type="ECO:0000313" key="7">
    <source>
        <dbReference type="Proteomes" id="UP001207918"/>
    </source>
</evidence>
<feature type="chain" id="PRO_5044989405" description="Phosphate-binding protein" evidence="4">
    <location>
        <begin position="20"/>
        <end position="322"/>
    </location>
</feature>
<dbReference type="InterPro" id="IPR011862">
    <property type="entry name" value="Phos-bd"/>
</dbReference>
<reference evidence="6 7" key="1">
    <citation type="submission" date="2021-03" db="EMBL/GenBank/DDBJ databases">
        <title>Aliifodinibius sp. nov., a new bacterium isolated from saline soil.</title>
        <authorList>
            <person name="Galisteo C."/>
            <person name="De La Haba R."/>
            <person name="Sanchez-Porro C."/>
            <person name="Ventosa A."/>
        </authorList>
    </citation>
    <scope>NUCLEOTIDE SEQUENCE [LARGE SCALE GENOMIC DNA]</scope>
    <source>
        <strain evidence="6 7">1BSP15-2V2</strain>
    </source>
</reference>
<evidence type="ECO:0000256" key="1">
    <source>
        <dbReference type="ARBA" id="ARBA00008725"/>
    </source>
</evidence>
<dbReference type="InterPro" id="IPR050811">
    <property type="entry name" value="Phosphate_ABC_transporter"/>
</dbReference>
<evidence type="ECO:0000256" key="4">
    <source>
        <dbReference type="RuleBase" id="RU367119"/>
    </source>
</evidence>
<dbReference type="Proteomes" id="UP001207918">
    <property type="component" value="Unassembled WGS sequence"/>
</dbReference>
<comment type="function">
    <text evidence="4">Involved in the system for phosphate transport across the cytoplasmic membrane.</text>
</comment>
<dbReference type="RefSeq" id="WP_265766894.1">
    <property type="nucleotide sequence ID" value="NZ_JAGGJA010000010.1"/>
</dbReference>
<keyword evidence="7" id="KW-1185">Reference proteome</keyword>
<gene>
    <name evidence="6" type="ORF">J6I44_14680</name>
</gene>
<dbReference type="SUPFAM" id="SSF53850">
    <property type="entry name" value="Periplasmic binding protein-like II"/>
    <property type="match status" value="1"/>
</dbReference>
<evidence type="ECO:0000259" key="5">
    <source>
        <dbReference type="Pfam" id="PF12849"/>
    </source>
</evidence>
<evidence type="ECO:0000256" key="2">
    <source>
        <dbReference type="ARBA" id="ARBA00022448"/>
    </source>
</evidence>
<keyword evidence="2 4" id="KW-0813">Transport</keyword>
<feature type="signal peptide" evidence="4">
    <location>
        <begin position="1"/>
        <end position="19"/>
    </location>
</feature>
<evidence type="ECO:0000256" key="3">
    <source>
        <dbReference type="ARBA" id="ARBA00022729"/>
    </source>
</evidence>
<name>A0ABT3PQG2_9BACT</name>
<keyword evidence="4" id="KW-0592">Phosphate transport</keyword>
<organism evidence="6 7">
    <name type="scientific">Fodinibius salsisoli</name>
    <dbReference type="NCBI Taxonomy" id="2820877"/>
    <lineage>
        <taxon>Bacteria</taxon>
        <taxon>Pseudomonadati</taxon>
        <taxon>Balneolota</taxon>
        <taxon>Balneolia</taxon>
        <taxon>Balneolales</taxon>
        <taxon>Balneolaceae</taxon>
        <taxon>Fodinibius</taxon>
    </lineage>
</organism>
<dbReference type="NCBIfam" id="TIGR02136">
    <property type="entry name" value="ptsS_2"/>
    <property type="match status" value="1"/>
</dbReference>
<dbReference type="Gene3D" id="3.40.190.10">
    <property type="entry name" value="Periplasmic binding protein-like II"/>
    <property type="match status" value="2"/>
</dbReference>
<sequence length="322" mass="35157">MVNKYLALFIISSLLLVSCGPGGSSEDQLSGEIQIDGSSTVFPITEAVAEEFRSEAPNVRVTVGVSGTGGGFQKFLRGDTDINNASRAISPGEKEKAGGNGIDYLRLSVAYDGLAVLVNPSNDWVDYFTVEELKTIWEPSAQGEINQWSDVREEWPDEELHLFGPGVASGTYDYFTEAVVGESGASRGDFTASEDDNVLVQGVSTDQHSLGFFGLAYYKENQDKLKLVGVENREGEVVKPTMETVSNGTYNPLARPLFIYVRKEAAQQESVQEFINFYLNNAPELAEQIGYIAMPDSVYQAQKEKFKAFYSSSSDSSSTTTN</sequence>
<accession>A0ABT3PQG2</accession>
<protein>
    <recommendedName>
        <fullName evidence="4">Phosphate-binding protein</fullName>
    </recommendedName>
</protein>
<feature type="domain" description="PBP" evidence="5">
    <location>
        <begin position="24"/>
        <end position="280"/>
    </location>
</feature>
<dbReference type="PANTHER" id="PTHR30570">
    <property type="entry name" value="PERIPLASMIC PHOSPHATE BINDING COMPONENT OF PHOSPHATE ABC TRANSPORTER"/>
    <property type="match status" value="1"/>
</dbReference>
<comment type="similarity">
    <text evidence="1 4">Belongs to the PstS family.</text>
</comment>
<dbReference type="EMBL" id="JAGGJA010000010">
    <property type="protein sequence ID" value="MCW9708108.1"/>
    <property type="molecule type" value="Genomic_DNA"/>
</dbReference>
<proteinExistence type="inferred from homology"/>
<evidence type="ECO:0000313" key="6">
    <source>
        <dbReference type="EMBL" id="MCW9708108.1"/>
    </source>
</evidence>
<dbReference type="InterPro" id="IPR024370">
    <property type="entry name" value="PBP_domain"/>
</dbReference>